<proteinExistence type="predicted"/>
<dbReference type="AlphaFoldDB" id="A0A3Q3JJW5"/>
<keyword evidence="2" id="KW-1185">Reference proteome</keyword>
<reference evidence="1" key="2">
    <citation type="submission" date="2025-09" db="UniProtKB">
        <authorList>
            <consortium name="Ensembl"/>
        </authorList>
    </citation>
    <scope>IDENTIFICATION</scope>
</reference>
<sequence>MRKSKNTIRSMIAPHLLDHNGQTLPLLMTFTIHTILSLSDGEPRFCLQKPKLHFYFDLTHTCEYTRWISHQTLDNKFQISKMCMMWKANKKGMGHEANFH</sequence>
<accession>A0A3Q3JJW5</accession>
<reference evidence="1" key="1">
    <citation type="submission" date="2025-08" db="UniProtKB">
        <authorList>
            <consortium name="Ensembl"/>
        </authorList>
    </citation>
    <scope>IDENTIFICATION</scope>
</reference>
<evidence type="ECO:0000313" key="1">
    <source>
        <dbReference type="Ensembl" id="ENSMALP00000019794.1"/>
    </source>
</evidence>
<organism evidence="1 2">
    <name type="scientific">Monopterus albus</name>
    <name type="common">Swamp eel</name>
    <dbReference type="NCBI Taxonomy" id="43700"/>
    <lineage>
        <taxon>Eukaryota</taxon>
        <taxon>Metazoa</taxon>
        <taxon>Chordata</taxon>
        <taxon>Craniata</taxon>
        <taxon>Vertebrata</taxon>
        <taxon>Euteleostomi</taxon>
        <taxon>Actinopterygii</taxon>
        <taxon>Neopterygii</taxon>
        <taxon>Teleostei</taxon>
        <taxon>Neoteleostei</taxon>
        <taxon>Acanthomorphata</taxon>
        <taxon>Anabantaria</taxon>
        <taxon>Synbranchiformes</taxon>
        <taxon>Synbranchidae</taxon>
        <taxon>Monopterus</taxon>
    </lineage>
</organism>
<name>A0A3Q3JJW5_MONAL</name>
<dbReference type="Proteomes" id="UP000261600">
    <property type="component" value="Unplaced"/>
</dbReference>
<evidence type="ECO:0000313" key="2">
    <source>
        <dbReference type="Proteomes" id="UP000261600"/>
    </source>
</evidence>
<protein>
    <submittedName>
        <fullName evidence="1">Uncharacterized protein</fullName>
    </submittedName>
</protein>
<dbReference type="Ensembl" id="ENSMALT00000020183.1">
    <property type="protein sequence ID" value="ENSMALP00000019794.1"/>
    <property type="gene ID" value="ENSMALG00000013824.1"/>
</dbReference>